<gene>
    <name evidence="2" type="ORF">J2S74_002542</name>
</gene>
<comment type="caution">
    <text evidence="2">The sequence shown here is derived from an EMBL/GenBank/DDBJ whole genome shotgun (WGS) entry which is preliminary data.</text>
</comment>
<name>A0ABT9ZYG1_9BACI</name>
<organism evidence="2 3">
    <name type="scientific">Evansella vedderi</name>
    <dbReference type="NCBI Taxonomy" id="38282"/>
    <lineage>
        <taxon>Bacteria</taxon>
        <taxon>Bacillati</taxon>
        <taxon>Bacillota</taxon>
        <taxon>Bacilli</taxon>
        <taxon>Bacillales</taxon>
        <taxon>Bacillaceae</taxon>
        <taxon>Evansella</taxon>
    </lineage>
</organism>
<dbReference type="Pfam" id="PF02915">
    <property type="entry name" value="Rubrerythrin"/>
    <property type="match status" value="1"/>
</dbReference>
<evidence type="ECO:0000313" key="2">
    <source>
        <dbReference type="EMBL" id="MDQ0255160.1"/>
    </source>
</evidence>
<evidence type="ECO:0000259" key="1">
    <source>
        <dbReference type="Pfam" id="PF02915"/>
    </source>
</evidence>
<dbReference type="InterPro" id="IPR012347">
    <property type="entry name" value="Ferritin-like"/>
</dbReference>
<feature type="domain" description="Rubrerythrin diiron-binding" evidence="1">
    <location>
        <begin position="92"/>
        <end position="145"/>
    </location>
</feature>
<dbReference type="SUPFAM" id="SSF47240">
    <property type="entry name" value="Ferritin-like"/>
    <property type="match status" value="1"/>
</dbReference>
<dbReference type="InterPro" id="IPR009078">
    <property type="entry name" value="Ferritin-like_SF"/>
</dbReference>
<dbReference type="Proteomes" id="UP001230005">
    <property type="component" value="Unassembled WGS sequence"/>
</dbReference>
<dbReference type="InterPro" id="IPR003251">
    <property type="entry name" value="Rr_diiron-bd_dom"/>
</dbReference>
<evidence type="ECO:0000313" key="3">
    <source>
        <dbReference type="Proteomes" id="UP001230005"/>
    </source>
</evidence>
<protein>
    <submittedName>
        <fullName evidence="2">Rubrerythrin</fullName>
    </submittedName>
</protein>
<proteinExistence type="predicted"/>
<accession>A0ABT9ZYG1</accession>
<sequence>MYNTGPTTGGGSETHQFLEQLKKAMDGKYHAIHSYENMADYAPNSREQNRILEIRKDEINHYKQFSYIFTSLTGKEYTPKIDKKYPESYVKALNEAFIDEQNTTDFYLEMSDFPIYPQIRRVFRRAAADEQNHAVWFLYFLMGRQMKSSFRFNDKWYI</sequence>
<dbReference type="RefSeq" id="WP_307326105.1">
    <property type="nucleotide sequence ID" value="NZ_JAUSUG010000009.1"/>
</dbReference>
<dbReference type="CDD" id="cd00657">
    <property type="entry name" value="Ferritin_like"/>
    <property type="match status" value="1"/>
</dbReference>
<keyword evidence="3" id="KW-1185">Reference proteome</keyword>
<reference evidence="2 3" key="1">
    <citation type="submission" date="2023-07" db="EMBL/GenBank/DDBJ databases">
        <title>Genomic Encyclopedia of Type Strains, Phase IV (KMG-IV): sequencing the most valuable type-strain genomes for metagenomic binning, comparative biology and taxonomic classification.</title>
        <authorList>
            <person name="Goeker M."/>
        </authorList>
    </citation>
    <scope>NUCLEOTIDE SEQUENCE [LARGE SCALE GENOMIC DNA]</scope>
    <source>
        <strain evidence="2 3">DSM 9768</strain>
    </source>
</reference>
<dbReference type="Gene3D" id="1.20.1260.10">
    <property type="match status" value="1"/>
</dbReference>
<dbReference type="EMBL" id="JAUSUG010000009">
    <property type="protein sequence ID" value="MDQ0255160.1"/>
    <property type="molecule type" value="Genomic_DNA"/>
</dbReference>